<dbReference type="EMBL" id="ML737156">
    <property type="protein sequence ID" value="KAE8339472.1"/>
    <property type="molecule type" value="Genomic_DNA"/>
</dbReference>
<sequence length="113" mass="12805">MSSPVRYPPIMWSGSRFRIRSSFHKSTTCMIVQIHLIYLIKLINEAINRERRDEEDDDKSGMSSVRWSVGTLVHGSKLSNTILFLAGPEFLQPPNEENNCSCPVGLLKLGVQK</sequence>
<reference evidence="1" key="1">
    <citation type="submission" date="2019-04" db="EMBL/GenBank/DDBJ databases">
        <title>Friends and foes A comparative genomics study of 23 Aspergillus species from section Flavi.</title>
        <authorList>
            <consortium name="DOE Joint Genome Institute"/>
            <person name="Kjaerbolling I."/>
            <person name="Vesth T."/>
            <person name="Frisvad J.C."/>
            <person name="Nybo J.L."/>
            <person name="Theobald S."/>
            <person name="Kildgaard S."/>
            <person name="Isbrandt T."/>
            <person name="Kuo A."/>
            <person name="Sato A."/>
            <person name="Lyhne E.K."/>
            <person name="Kogle M.E."/>
            <person name="Wiebenga A."/>
            <person name="Kun R.S."/>
            <person name="Lubbers R.J."/>
            <person name="Makela M.R."/>
            <person name="Barry K."/>
            <person name="Chovatia M."/>
            <person name="Clum A."/>
            <person name="Daum C."/>
            <person name="Haridas S."/>
            <person name="He G."/>
            <person name="LaButti K."/>
            <person name="Lipzen A."/>
            <person name="Mondo S."/>
            <person name="Riley R."/>
            <person name="Salamov A."/>
            <person name="Simmons B.A."/>
            <person name="Magnuson J.K."/>
            <person name="Henrissat B."/>
            <person name="Mortensen U.H."/>
            <person name="Larsen T.O."/>
            <person name="Devries R.P."/>
            <person name="Grigoriev I.V."/>
            <person name="Machida M."/>
            <person name="Baker S.E."/>
            <person name="Andersen M.R."/>
        </authorList>
    </citation>
    <scope>NUCLEOTIDE SEQUENCE</scope>
    <source>
        <strain evidence="1">CBS 117612</strain>
    </source>
</reference>
<dbReference type="AlphaFoldDB" id="A0A5N6Y1Z1"/>
<organism evidence="1">
    <name type="scientific">Aspergillus arachidicola</name>
    <dbReference type="NCBI Taxonomy" id="656916"/>
    <lineage>
        <taxon>Eukaryota</taxon>
        <taxon>Fungi</taxon>
        <taxon>Dikarya</taxon>
        <taxon>Ascomycota</taxon>
        <taxon>Pezizomycotina</taxon>
        <taxon>Eurotiomycetes</taxon>
        <taxon>Eurotiomycetidae</taxon>
        <taxon>Eurotiales</taxon>
        <taxon>Aspergillaceae</taxon>
        <taxon>Aspergillus</taxon>
        <taxon>Aspergillus subgen. Circumdati</taxon>
    </lineage>
</organism>
<evidence type="ECO:0000313" key="1">
    <source>
        <dbReference type="EMBL" id="KAE8339472.1"/>
    </source>
</evidence>
<name>A0A5N6Y1Z1_9EURO</name>
<proteinExistence type="predicted"/>
<gene>
    <name evidence="1" type="ORF">BDV24DRAFT_135657</name>
</gene>
<dbReference type="Proteomes" id="UP000325558">
    <property type="component" value="Unassembled WGS sequence"/>
</dbReference>
<accession>A0A5N6Y1Z1</accession>
<protein>
    <submittedName>
        <fullName evidence="1">Uncharacterized protein</fullName>
    </submittedName>
</protein>